<keyword evidence="1" id="KW-0812">Transmembrane</keyword>
<keyword evidence="1" id="KW-0472">Membrane</keyword>
<dbReference type="Proteomes" id="UP000649799">
    <property type="component" value="Unassembled WGS sequence"/>
</dbReference>
<organism evidence="2 3">
    <name type="scientific">Cyclobacterium plantarum</name>
    <dbReference type="NCBI Taxonomy" id="2716263"/>
    <lineage>
        <taxon>Bacteria</taxon>
        <taxon>Pseudomonadati</taxon>
        <taxon>Bacteroidota</taxon>
        <taxon>Cytophagia</taxon>
        <taxon>Cytophagales</taxon>
        <taxon>Cyclobacteriaceae</taxon>
        <taxon>Cyclobacterium</taxon>
    </lineage>
</organism>
<keyword evidence="3" id="KW-1185">Reference proteome</keyword>
<evidence type="ECO:0000256" key="1">
    <source>
        <dbReference type="SAM" id="Phobius"/>
    </source>
</evidence>
<sequence>MGLRIIKPPKFLHDIHGSTTTLFDVILTYIGGILSVLSIYILYLQNNIDIPVWKLVLLLLISADIGAGVIANFTKGTNSYYGGEGKSKSRLVFILSHFFHATIFLYTLNLFSLKTISLVCFVIVSTFIINSIRNKESQKVIASFCIVFGIGTLLILEISNPLLLWFFPLYMTKLFIAFGIRRY</sequence>
<feature type="transmembrane region" description="Helical" evidence="1">
    <location>
        <begin position="140"/>
        <end position="156"/>
    </location>
</feature>
<dbReference type="RefSeq" id="WP_166143281.1">
    <property type="nucleotide sequence ID" value="NZ_JAANYN010000001.1"/>
</dbReference>
<accession>A0ABX0H2C5</accession>
<evidence type="ECO:0000313" key="2">
    <source>
        <dbReference type="EMBL" id="NHE55941.1"/>
    </source>
</evidence>
<feature type="transmembrane region" description="Helical" evidence="1">
    <location>
        <begin position="50"/>
        <end position="71"/>
    </location>
</feature>
<comment type="caution">
    <text evidence="2">The sequence shown here is derived from an EMBL/GenBank/DDBJ whole genome shotgun (WGS) entry which is preliminary data.</text>
</comment>
<gene>
    <name evidence="2" type="ORF">G9Q97_03825</name>
</gene>
<evidence type="ECO:0000313" key="3">
    <source>
        <dbReference type="Proteomes" id="UP000649799"/>
    </source>
</evidence>
<feature type="transmembrane region" description="Helical" evidence="1">
    <location>
        <begin position="162"/>
        <end position="180"/>
    </location>
</feature>
<name>A0ABX0H2C5_9BACT</name>
<proteinExistence type="predicted"/>
<feature type="transmembrane region" description="Helical" evidence="1">
    <location>
        <begin position="115"/>
        <end position="133"/>
    </location>
</feature>
<protein>
    <submittedName>
        <fullName evidence="2">Uncharacterized protein</fullName>
    </submittedName>
</protein>
<dbReference type="EMBL" id="JAANYN010000001">
    <property type="protein sequence ID" value="NHE55941.1"/>
    <property type="molecule type" value="Genomic_DNA"/>
</dbReference>
<keyword evidence="1" id="KW-1133">Transmembrane helix</keyword>
<feature type="transmembrane region" description="Helical" evidence="1">
    <location>
        <begin position="21"/>
        <end position="44"/>
    </location>
</feature>
<reference evidence="2 3" key="1">
    <citation type="submission" date="2020-03" db="EMBL/GenBank/DDBJ databases">
        <title>Cyclobacterium plantarum sp. nov., a marine bacterium isolated from a coastal-marine wetland.</title>
        <authorList>
            <person name="Sanchez-Porro C."/>
            <person name="Ventosa A."/>
            <person name="Amoozegar M."/>
        </authorList>
    </citation>
    <scope>NUCLEOTIDE SEQUENCE [LARGE SCALE GENOMIC DNA]</scope>
    <source>
        <strain evidence="2 3">GBPx2</strain>
    </source>
</reference>